<dbReference type="GO" id="GO:0005737">
    <property type="term" value="C:cytoplasm"/>
    <property type="evidence" value="ECO:0007669"/>
    <property type="project" value="UniProtKB-SubCell"/>
</dbReference>
<dbReference type="Proteomes" id="UP000515125">
    <property type="component" value="Unplaced"/>
</dbReference>
<evidence type="ECO:0000256" key="2">
    <source>
        <dbReference type="ARBA" id="ARBA00022490"/>
    </source>
</evidence>
<evidence type="ECO:0000256" key="1">
    <source>
        <dbReference type="ARBA" id="ARBA00004496"/>
    </source>
</evidence>
<accession>A0A6P6RVL4</accession>
<name>A0A6P6RVL4_9EIME</name>
<keyword evidence="2" id="KW-0963">Cytoplasm</keyword>
<dbReference type="GO" id="GO:0045944">
    <property type="term" value="P:positive regulation of transcription by RNA polymerase II"/>
    <property type="evidence" value="ECO:0007669"/>
    <property type="project" value="TreeGrafter"/>
</dbReference>
<dbReference type="OrthoDB" id="349197at2759"/>
<dbReference type="RefSeq" id="XP_026191512.1">
    <property type="nucleotide sequence ID" value="XM_026335727.1"/>
</dbReference>
<organism evidence="4 5">
    <name type="scientific">Cyclospora cayetanensis</name>
    <dbReference type="NCBI Taxonomy" id="88456"/>
    <lineage>
        <taxon>Eukaryota</taxon>
        <taxon>Sar</taxon>
        <taxon>Alveolata</taxon>
        <taxon>Apicomplexa</taxon>
        <taxon>Conoidasida</taxon>
        <taxon>Coccidia</taxon>
        <taxon>Eucoccidiorida</taxon>
        <taxon>Eimeriorina</taxon>
        <taxon>Eimeriidae</taxon>
        <taxon>Cyclospora</taxon>
    </lineage>
</organism>
<dbReference type="AlphaFoldDB" id="A0A6P6RVL4"/>
<evidence type="ECO:0000313" key="5">
    <source>
        <dbReference type="RefSeq" id="XP_026191512.1"/>
    </source>
</evidence>
<gene>
    <name evidence="5" type="primary">LOC34619457</name>
</gene>
<dbReference type="GO" id="GO:0000976">
    <property type="term" value="F:transcription cis-regulatory region binding"/>
    <property type="evidence" value="ECO:0007669"/>
    <property type="project" value="TreeGrafter"/>
</dbReference>
<protein>
    <submittedName>
        <fullName evidence="5">Uncharacterized protein LOC34619457</fullName>
    </submittedName>
</protein>
<dbReference type="PANTHER" id="PTHR12983">
    <property type="entry name" value="RING FINGER 10 FAMILY MEMBER"/>
    <property type="match status" value="1"/>
</dbReference>
<feature type="region of interest" description="Disordered" evidence="3">
    <location>
        <begin position="269"/>
        <end position="291"/>
    </location>
</feature>
<dbReference type="GeneID" id="34619457"/>
<dbReference type="InterPro" id="IPR039739">
    <property type="entry name" value="MAG2/RNF10"/>
</dbReference>
<feature type="compositionally biased region" description="Low complexity" evidence="3">
    <location>
        <begin position="152"/>
        <end position="186"/>
    </location>
</feature>
<proteinExistence type="predicted"/>
<feature type="region of interest" description="Disordered" evidence="3">
    <location>
        <begin position="142"/>
        <end position="196"/>
    </location>
</feature>
<evidence type="ECO:0000313" key="4">
    <source>
        <dbReference type="Proteomes" id="UP000515125"/>
    </source>
</evidence>
<comment type="subcellular location">
    <subcellularLocation>
        <location evidence="1">Cytoplasm</location>
    </subcellularLocation>
</comment>
<dbReference type="PANTHER" id="PTHR12983:SF9">
    <property type="entry name" value="E3 UBIQUITIN-PROTEIN LIGASE RNF10"/>
    <property type="match status" value="1"/>
</dbReference>
<keyword evidence="4" id="KW-1185">Reference proteome</keyword>
<evidence type="ECO:0000256" key="3">
    <source>
        <dbReference type="SAM" id="MobiDB-lite"/>
    </source>
</evidence>
<sequence length="314" mass="32791">MEAAGELQAALQFVEAISGGAAAAANTSSSGSSTDCGNGSSHTAFYQAADGQPVFLHPFYYQLLLHEAGGELSRLPPVLLNVPLLSLRGVQQQHQRQQRAQQRPLKLVEHLPKNTSAKLAEVNIDAWLSSETLQHFEADLRRREQQRKQQRQRQQQGEAAAARRAAAAAAAAAPPAAMAEEQQAPEDLSAFPSLPGVTTPVARATAGATRGTTTAPENAASAGGGLSFAGVVAFPADFREATLEQRQQLHFPSLATAVSVAVVGPKPRRARAGAAGDGGNAKSSTSSRKKSGVYKVASLGEFLGATRASQNPTL</sequence>
<reference evidence="5" key="1">
    <citation type="submission" date="2025-08" db="UniProtKB">
        <authorList>
            <consortium name="RefSeq"/>
        </authorList>
    </citation>
    <scope>IDENTIFICATION</scope>
</reference>